<evidence type="ECO:0000259" key="6">
    <source>
        <dbReference type="Pfam" id="PF07655"/>
    </source>
</evidence>
<dbReference type="Pfam" id="PF00263">
    <property type="entry name" value="Secretin"/>
    <property type="match status" value="1"/>
</dbReference>
<dbReference type="AlphaFoldDB" id="A0A0S4XRB0"/>
<dbReference type="InterPro" id="IPR001775">
    <property type="entry name" value="GspD/PilQ"/>
</dbReference>
<feature type="signal peptide" evidence="4">
    <location>
        <begin position="1"/>
        <end position="26"/>
    </location>
</feature>
<dbReference type="GO" id="GO:0019867">
    <property type="term" value="C:outer membrane"/>
    <property type="evidence" value="ECO:0007669"/>
    <property type="project" value="InterPro"/>
</dbReference>
<keyword evidence="3" id="KW-0472">Membrane</keyword>
<dbReference type="GO" id="GO:0009306">
    <property type="term" value="P:protein secretion"/>
    <property type="evidence" value="ECO:0007669"/>
    <property type="project" value="InterPro"/>
</dbReference>
<dbReference type="InterPro" id="IPR013358">
    <property type="entry name" value="Pilus_biogenesis_MshL"/>
</dbReference>
<comment type="subcellular location">
    <subcellularLocation>
        <location evidence="1">Membrane</location>
    </subcellularLocation>
</comment>
<accession>A0A0S4XRB0</accession>
<gene>
    <name evidence="7" type="primary">gspD</name>
    <name evidence="7" type="ORF">BN3087_870012</name>
</gene>
<evidence type="ECO:0000259" key="5">
    <source>
        <dbReference type="Pfam" id="PF00263"/>
    </source>
</evidence>
<evidence type="ECO:0000256" key="3">
    <source>
        <dbReference type="ARBA" id="ARBA00023136"/>
    </source>
</evidence>
<proteinExistence type="predicted"/>
<protein>
    <submittedName>
        <fullName evidence="7">General secretory pathway protein D</fullName>
    </submittedName>
</protein>
<dbReference type="Pfam" id="PF07655">
    <property type="entry name" value="Secretin_N_2"/>
    <property type="match status" value="1"/>
</dbReference>
<dbReference type="InterPro" id="IPR004846">
    <property type="entry name" value="T2SS/T3SS_dom"/>
</dbReference>
<reference evidence="7" key="1">
    <citation type="submission" date="2015-11" db="EMBL/GenBank/DDBJ databases">
        <authorList>
            <person name="Zhang Y."/>
            <person name="Guo Z."/>
        </authorList>
    </citation>
    <scope>NUCLEOTIDE SEQUENCE</scope>
    <source>
        <strain evidence="7">BN30871</strain>
    </source>
</reference>
<dbReference type="NCBIfam" id="TIGR02519">
    <property type="entry name" value="pilus_MshL"/>
    <property type="match status" value="1"/>
</dbReference>
<dbReference type="PRINTS" id="PR00811">
    <property type="entry name" value="BCTERIALGSPD"/>
</dbReference>
<keyword evidence="2 4" id="KW-0732">Signal</keyword>
<dbReference type="EMBL" id="FAXN01000092">
    <property type="protein sequence ID" value="CUV66492.1"/>
    <property type="molecule type" value="Genomic_DNA"/>
</dbReference>
<evidence type="ECO:0000256" key="1">
    <source>
        <dbReference type="ARBA" id="ARBA00004370"/>
    </source>
</evidence>
<sequence>MKFINMNKRIFKGLIIFAIMSSLANAGQCDTRLFSVTADSSLTIGDMVDNLADTCGLSVIVKDEAAKLRMNKKLYYVKLKNATMRTFLNTVLKDNDLHYSIEGNKLTIAYLITKTFRVHYIAGNRIGKSNAGVTIIAGSSESSSSSSGGGSATNVGGGSSANTGISIESNNEFLFWKNIGDEIQRILISAGDGSTHFAKTSDKSWVGPDGQVWEYNPVAPIVNPEAGMITVTGTPAQIEKVAKYIDTLSTQIKKQVMIDVRIMSVNFDDSKTTGIDWSQIYNLQSLSVNSTLEAARNIYPTKITEGIVTEWARDEKSNPAGASVFATGKVEVSDIVRFLGTQGNVKNISSPRVMTLNNQPALISVGKELFYKITTASTSASGGGSTSATGETVDSVFAGILLDITPEIDDNGMITLKINPSISDTVNSTVSGDGTRKMPPDLVRRQLASVIKVKDGEHAILGGLISSKEGIESSKVPILGDIPIISYAFKKEVNTKTTEELVLIITPHIIETPKDALMKDLGYSILNEK</sequence>
<evidence type="ECO:0000313" key="7">
    <source>
        <dbReference type="EMBL" id="CUV66492.1"/>
    </source>
</evidence>
<evidence type="ECO:0000256" key="2">
    <source>
        <dbReference type="ARBA" id="ARBA00022729"/>
    </source>
</evidence>
<dbReference type="InterPro" id="IPR011514">
    <property type="entry name" value="Secretin_N_2"/>
</dbReference>
<name>A0A0S4XRB0_9BACT</name>
<dbReference type="PANTHER" id="PTHR30332:SF24">
    <property type="entry name" value="SECRETIN GSPD-RELATED"/>
    <property type="match status" value="1"/>
</dbReference>
<evidence type="ECO:0000256" key="4">
    <source>
        <dbReference type="SAM" id="SignalP"/>
    </source>
</evidence>
<feature type="domain" description="Secretin N-terminal" evidence="6">
    <location>
        <begin position="113"/>
        <end position="199"/>
    </location>
</feature>
<feature type="chain" id="PRO_5006630146" evidence="4">
    <location>
        <begin position="27"/>
        <end position="529"/>
    </location>
</feature>
<dbReference type="PANTHER" id="PTHR30332">
    <property type="entry name" value="PROBABLE GENERAL SECRETION PATHWAY PROTEIN D"/>
    <property type="match status" value="1"/>
</dbReference>
<feature type="domain" description="Type II/III secretion system secretin-like" evidence="5">
    <location>
        <begin position="339"/>
        <end position="511"/>
    </location>
</feature>
<dbReference type="GO" id="GO:0009297">
    <property type="term" value="P:pilus assembly"/>
    <property type="evidence" value="ECO:0007669"/>
    <property type="project" value="InterPro"/>
</dbReference>
<dbReference type="GO" id="GO:0015627">
    <property type="term" value="C:type II protein secretion system complex"/>
    <property type="evidence" value="ECO:0007669"/>
    <property type="project" value="TreeGrafter"/>
</dbReference>
<dbReference type="InterPro" id="IPR050810">
    <property type="entry name" value="Bact_Secretion_Sys_Channel"/>
</dbReference>
<organism evidence="7">
    <name type="scientific">Sulfurovum sp. enrichment culture clone C5</name>
    <dbReference type="NCBI Taxonomy" id="497650"/>
    <lineage>
        <taxon>Bacteria</taxon>
        <taxon>Pseudomonadati</taxon>
        <taxon>Campylobacterota</taxon>
        <taxon>Epsilonproteobacteria</taxon>
        <taxon>Campylobacterales</taxon>
        <taxon>Sulfurovaceae</taxon>
        <taxon>Sulfurovum</taxon>
        <taxon>environmental samples</taxon>
    </lineage>
</organism>